<evidence type="ECO:0000256" key="1">
    <source>
        <dbReference type="SAM" id="Phobius"/>
    </source>
</evidence>
<evidence type="ECO:0000313" key="3">
    <source>
        <dbReference type="EMBL" id="PRP93610.1"/>
    </source>
</evidence>
<dbReference type="Gene3D" id="3.40.970.30">
    <property type="entry name" value="yp_829618.1 like domains"/>
    <property type="match status" value="1"/>
</dbReference>
<dbReference type="RefSeq" id="WP_106094784.1">
    <property type="nucleotide sequence ID" value="NZ_PVNL01000147.1"/>
</dbReference>
<keyword evidence="1" id="KW-0812">Transmembrane</keyword>
<feature type="domain" description="DUF7793" evidence="2">
    <location>
        <begin position="18"/>
        <end position="125"/>
    </location>
</feature>
<comment type="caution">
    <text evidence="3">The sequence shown here is derived from an EMBL/GenBank/DDBJ whole genome shotgun (WGS) entry which is preliminary data.</text>
</comment>
<proteinExistence type="predicted"/>
<feature type="transmembrane region" description="Helical" evidence="1">
    <location>
        <begin position="79"/>
        <end position="102"/>
    </location>
</feature>
<keyword evidence="1" id="KW-0472">Membrane</keyword>
<name>A0A2S9XLK3_9BACT</name>
<dbReference type="Pfam" id="PF25056">
    <property type="entry name" value="DUF7793"/>
    <property type="match status" value="1"/>
</dbReference>
<dbReference type="EMBL" id="PVNL01000147">
    <property type="protein sequence ID" value="PRP93610.1"/>
    <property type="molecule type" value="Genomic_DNA"/>
</dbReference>
<protein>
    <recommendedName>
        <fullName evidence="2">DUF7793 domain-containing protein</fullName>
    </recommendedName>
</protein>
<dbReference type="OrthoDB" id="5509438at2"/>
<gene>
    <name evidence="3" type="ORF">ENSA7_80380</name>
</gene>
<dbReference type="Gene3D" id="3.40.1680.10">
    <property type="entry name" value="yp_829618.1 domain like"/>
    <property type="match status" value="1"/>
</dbReference>
<dbReference type="AlphaFoldDB" id="A0A2S9XLK3"/>
<reference evidence="3 4" key="1">
    <citation type="submission" date="2018-03" db="EMBL/GenBank/DDBJ databases">
        <title>Draft Genome Sequences of the Obligatory Marine Myxobacteria Enhygromyxa salina SWB007.</title>
        <authorList>
            <person name="Poehlein A."/>
            <person name="Moghaddam J.A."/>
            <person name="Harms H."/>
            <person name="Alanjari M."/>
            <person name="Koenig G.M."/>
            <person name="Daniel R."/>
            <person name="Schaeberle T.F."/>
        </authorList>
    </citation>
    <scope>NUCLEOTIDE SEQUENCE [LARGE SCALE GENOMIC DNA]</scope>
    <source>
        <strain evidence="3 4">SWB007</strain>
    </source>
</reference>
<sequence length="127" mass="13583">MPSKQVKTKTGVTWLDEEHGILRFVYAVGAECGLEDAKQNVVVQVELANGKPIPILVDIAGAKSVDHAARAYYGESKAFGALALIGGAPIASIIGNIFLAAYGSRDTPTRFFRSESDAIKWLKGFIS</sequence>
<evidence type="ECO:0000313" key="4">
    <source>
        <dbReference type="Proteomes" id="UP000238823"/>
    </source>
</evidence>
<dbReference type="InterPro" id="IPR056695">
    <property type="entry name" value="DUF7793"/>
</dbReference>
<accession>A0A2S9XLK3</accession>
<evidence type="ECO:0000259" key="2">
    <source>
        <dbReference type="Pfam" id="PF25056"/>
    </source>
</evidence>
<dbReference type="Proteomes" id="UP000238823">
    <property type="component" value="Unassembled WGS sequence"/>
</dbReference>
<keyword evidence="1" id="KW-1133">Transmembrane helix</keyword>
<organism evidence="3 4">
    <name type="scientific">Enhygromyxa salina</name>
    <dbReference type="NCBI Taxonomy" id="215803"/>
    <lineage>
        <taxon>Bacteria</taxon>
        <taxon>Pseudomonadati</taxon>
        <taxon>Myxococcota</taxon>
        <taxon>Polyangia</taxon>
        <taxon>Nannocystales</taxon>
        <taxon>Nannocystaceae</taxon>
        <taxon>Enhygromyxa</taxon>
    </lineage>
</organism>